<dbReference type="PANTHER" id="PTHR15549">
    <property type="entry name" value="PAIRED IMMUNOGLOBULIN-LIKE TYPE 2 RECEPTOR"/>
    <property type="match status" value="1"/>
</dbReference>
<feature type="region of interest" description="Disordered" evidence="5">
    <location>
        <begin position="144"/>
        <end position="180"/>
    </location>
</feature>
<keyword evidence="3 6" id="KW-1133">Transmembrane helix</keyword>
<comment type="caution">
    <text evidence="7">The sequence shown here is derived from an EMBL/GenBank/DDBJ whole genome shotgun (WGS) entry which is preliminary data.</text>
</comment>
<dbReference type="InterPro" id="IPR051694">
    <property type="entry name" value="Immunoregulatory_rcpt-like"/>
</dbReference>
<reference evidence="7" key="1">
    <citation type="journal article" date="2021" name="Nat. Commun.">
        <title>Genetic determinants of endophytism in the Arabidopsis root mycobiome.</title>
        <authorList>
            <person name="Mesny F."/>
            <person name="Miyauchi S."/>
            <person name="Thiergart T."/>
            <person name="Pickel B."/>
            <person name="Atanasova L."/>
            <person name="Karlsson M."/>
            <person name="Huettel B."/>
            <person name="Barry K.W."/>
            <person name="Haridas S."/>
            <person name="Chen C."/>
            <person name="Bauer D."/>
            <person name="Andreopoulos W."/>
            <person name="Pangilinan J."/>
            <person name="LaButti K."/>
            <person name="Riley R."/>
            <person name="Lipzen A."/>
            <person name="Clum A."/>
            <person name="Drula E."/>
            <person name="Henrissat B."/>
            <person name="Kohler A."/>
            <person name="Grigoriev I.V."/>
            <person name="Martin F.M."/>
            <person name="Hacquard S."/>
        </authorList>
    </citation>
    <scope>NUCLEOTIDE SEQUENCE</scope>
    <source>
        <strain evidence="7">MPI-CAGE-CH-0235</strain>
    </source>
</reference>
<comment type="subcellular location">
    <subcellularLocation>
        <location evidence="1">Membrane</location>
        <topology evidence="1">Single-pass membrane protein</topology>
    </subcellularLocation>
</comment>
<organism evidence="7 8">
    <name type="scientific">Stachybotrys elegans</name>
    <dbReference type="NCBI Taxonomy" id="80388"/>
    <lineage>
        <taxon>Eukaryota</taxon>
        <taxon>Fungi</taxon>
        <taxon>Dikarya</taxon>
        <taxon>Ascomycota</taxon>
        <taxon>Pezizomycotina</taxon>
        <taxon>Sordariomycetes</taxon>
        <taxon>Hypocreomycetidae</taxon>
        <taxon>Hypocreales</taxon>
        <taxon>Stachybotryaceae</taxon>
        <taxon>Stachybotrys</taxon>
    </lineage>
</organism>
<sequence>MSGCYDMNNNESLDYWPCDPEGELKSCCPRGSVCASNGLCRTTGNDTFTDWFAQGCRVDNWDDPSCASQCLNSGGDGVTICGDGRFCCYGLGGCDCDDPERAFTTDPIRLVASIFSDASRVGDVSIFTTATDATTSSTITSVPAITTSDPATTTSATTTSSLPTDSLNQDPSTEESSDNSLAVGLGVGLGVGIPLIAIGAGLFWFFKKRKSPSNYQAAPQEQHSPKHVYAGAMPPKPEPYNGAELYAGGIPLQPGSYNGAELHGNASSRHELA</sequence>
<evidence type="ECO:0000256" key="6">
    <source>
        <dbReference type="SAM" id="Phobius"/>
    </source>
</evidence>
<keyword evidence="8" id="KW-1185">Reference proteome</keyword>
<protein>
    <recommendedName>
        <fullName evidence="9">Mid2 domain-containing protein</fullName>
    </recommendedName>
</protein>
<feature type="region of interest" description="Disordered" evidence="5">
    <location>
        <begin position="254"/>
        <end position="273"/>
    </location>
</feature>
<name>A0A8K0SBS0_9HYPO</name>
<feature type="transmembrane region" description="Helical" evidence="6">
    <location>
        <begin position="181"/>
        <end position="206"/>
    </location>
</feature>
<evidence type="ECO:0000313" key="7">
    <source>
        <dbReference type="EMBL" id="KAH7305891.1"/>
    </source>
</evidence>
<evidence type="ECO:0000256" key="3">
    <source>
        <dbReference type="ARBA" id="ARBA00022989"/>
    </source>
</evidence>
<evidence type="ECO:0008006" key="9">
    <source>
        <dbReference type="Google" id="ProtNLM"/>
    </source>
</evidence>
<evidence type="ECO:0000256" key="4">
    <source>
        <dbReference type="ARBA" id="ARBA00023136"/>
    </source>
</evidence>
<dbReference type="AlphaFoldDB" id="A0A8K0SBS0"/>
<evidence type="ECO:0000256" key="5">
    <source>
        <dbReference type="SAM" id="MobiDB-lite"/>
    </source>
</evidence>
<dbReference type="GO" id="GO:0016020">
    <property type="term" value="C:membrane"/>
    <property type="evidence" value="ECO:0007669"/>
    <property type="project" value="UniProtKB-SubCell"/>
</dbReference>
<keyword evidence="4 6" id="KW-0472">Membrane</keyword>
<gene>
    <name evidence="7" type="ORF">B0I35DRAFT_109782</name>
</gene>
<evidence type="ECO:0000256" key="1">
    <source>
        <dbReference type="ARBA" id="ARBA00004167"/>
    </source>
</evidence>
<evidence type="ECO:0000256" key="2">
    <source>
        <dbReference type="ARBA" id="ARBA00022692"/>
    </source>
</evidence>
<feature type="compositionally biased region" description="Low complexity" evidence="5">
    <location>
        <begin position="144"/>
        <end position="167"/>
    </location>
</feature>
<accession>A0A8K0SBS0</accession>
<dbReference type="Proteomes" id="UP000813444">
    <property type="component" value="Unassembled WGS sequence"/>
</dbReference>
<dbReference type="EMBL" id="JAGPNK010000017">
    <property type="protein sequence ID" value="KAH7305891.1"/>
    <property type="molecule type" value="Genomic_DNA"/>
</dbReference>
<dbReference type="OrthoDB" id="5215637at2759"/>
<proteinExistence type="predicted"/>
<evidence type="ECO:0000313" key="8">
    <source>
        <dbReference type="Proteomes" id="UP000813444"/>
    </source>
</evidence>
<dbReference type="GO" id="GO:0071944">
    <property type="term" value="C:cell periphery"/>
    <property type="evidence" value="ECO:0007669"/>
    <property type="project" value="UniProtKB-ARBA"/>
</dbReference>
<keyword evidence="2 6" id="KW-0812">Transmembrane</keyword>